<dbReference type="Gene3D" id="3.40.50.2000">
    <property type="entry name" value="Glycogen Phosphorylase B"/>
    <property type="match status" value="2"/>
</dbReference>
<accession>A0ABM0TGJ2</accession>
<sequence length="447" mass="50069">MEKREGKRRIVLVPIPAQGHVTPMMQLGKALYSKGFSITVVEGQFNRVRSSSQHFPGFQFVTIEESLAESELVRLGGIEFMINLNKTSEASFKDCIAQLLLQQGSDIACIIYDEFMYFCGAAAKKFNLPSVIFSTQSATNYVSRFVLSKINADKFSVDMEDPGMQEKMVENLYPPLRYKDLPTSGLGPLDHLFEVCREAANKRTACAVIINTVSCLESSSLSWLEQEIEIPMYHIGPLHMTASPPSRLLEEDRSCIEWLNKQKPRSVIYISLGSIFDMGTKEVSEMAWGLCDSNQPFLWVIRDASESLPEEVSTMVSERGGYIVKWAPQIEVLGHPAVGGFWSHCGWNSTLESIAEGVPMICRPFHGEQKLNAMYIESVWRIGFQVEGSKVDRGEVDRAVKRLIVDEESAGMEERALVLKKKLKASVKSGGTSYNALDELVKYLKTM</sequence>
<keyword evidence="3" id="KW-0808">Transferase</keyword>
<proteinExistence type="inferred from homology"/>
<reference evidence="4" key="1">
    <citation type="journal article" date="2014" name="Nat. Commun.">
        <title>The emerging biofuel crop Camelina sativa retains a highly undifferentiated hexaploid genome structure.</title>
        <authorList>
            <person name="Kagale S."/>
            <person name="Koh C."/>
            <person name="Nixon J."/>
            <person name="Bollina V."/>
            <person name="Clarke W.E."/>
            <person name="Tuteja R."/>
            <person name="Spillane C."/>
            <person name="Robinson S.J."/>
            <person name="Links M.G."/>
            <person name="Clarke C."/>
            <person name="Higgins E.E."/>
            <person name="Huebert T."/>
            <person name="Sharpe A.G."/>
            <person name="Parkin I.A."/>
        </authorList>
    </citation>
    <scope>NUCLEOTIDE SEQUENCE [LARGE SCALE GENOMIC DNA]</scope>
    <source>
        <strain evidence="4">cv. DH55</strain>
    </source>
</reference>
<evidence type="ECO:0000256" key="2">
    <source>
        <dbReference type="ARBA" id="ARBA00022676"/>
    </source>
</evidence>
<dbReference type="PANTHER" id="PTHR11926">
    <property type="entry name" value="GLUCOSYL/GLUCURONOSYL TRANSFERASES"/>
    <property type="match status" value="1"/>
</dbReference>
<comment type="similarity">
    <text evidence="1">Belongs to the UDP-glycosyltransferase family.</text>
</comment>
<dbReference type="CDD" id="cd03784">
    <property type="entry name" value="GT1_Gtf-like"/>
    <property type="match status" value="1"/>
</dbReference>
<organism evidence="4 5">
    <name type="scientific">Camelina sativa</name>
    <name type="common">False flax</name>
    <name type="synonym">Myagrum sativum</name>
    <dbReference type="NCBI Taxonomy" id="90675"/>
    <lineage>
        <taxon>Eukaryota</taxon>
        <taxon>Viridiplantae</taxon>
        <taxon>Streptophyta</taxon>
        <taxon>Embryophyta</taxon>
        <taxon>Tracheophyta</taxon>
        <taxon>Spermatophyta</taxon>
        <taxon>Magnoliopsida</taxon>
        <taxon>eudicotyledons</taxon>
        <taxon>Gunneridae</taxon>
        <taxon>Pentapetalae</taxon>
        <taxon>rosids</taxon>
        <taxon>malvids</taxon>
        <taxon>Brassicales</taxon>
        <taxon>Brassicaceae</taxon>
        <taxon>Camelineae</taxon>
        <taxon>Camelina</taxon>
    </lineage>
</organism>
<evidence type="ECO:0000256" key="3">
    <source>
        <dbReference type="ARBA" id="ARBA00022679"/>
    </source>
</evidence>
<reference evidence="5" key="2">
    <citation type="submission" date="2025-08" db="UniProtKB">
        <authorList>
            <consortium name="RefSeq"/>
        </authorList>
    </citation>
    <scope>IDENTIFICATION</scope>
    <source>
        <tissue evidence="5">Leaf</tissue>
    </source>
</reference>
<gene>
    <name evidence="5" type="primary">LOC104711122</name>
</gene>
<dbReference type="SUPFAM" id="SSF53756">
    <property type="entry name" value="UDP-Glycosyltransferase/glycogen phosphorylase"/>
    <property type="match status" value="1"/>
</dbReference>
<name>A0ABM0TGJ2_CAMSA</name>
<evidence type="ECO:0000313" key="4">
    <source>
        <dbReference type="Proteomes" id="UP000694864"/>
    </source>
</evidence>
<dbReference type="Pfam" id="PF00201">
    <property type="entry name" value="UDPGT"/>
    <property type="match status" value="1"/>
</dbReference>
<dbReference type="RefSeq" id="XP_010426107.1">
    <property type="nucleotide sequence ID" value="XM_010427805.1"/>
</dbReference>
<dbReference type="Proteomes" id="UP000694864">
    <property type="component" value="Chromosome 9"/>
</dbReference>
<keyword evidence="2" id="KW-0328">Glycosyltransferase</keyword>
<protein>
    <submittedName>
        <fullName evidence="5">UDP-glycosyltransferase 76E6-like</fullName>
    </submittedName>
</protein>
<dbReference type="InterPro" id="IPR002213">
    <property type="entry name" value="UDP_glucos_trans"/>
</dbReference>
<dbReference type="GeneID" id="104711122"/>
<evidence type="ECO:0000256" key="1">
    <source>
        <dbReference type="ARBA" id="ARBA00009995"/>
    </source>
</evidence>
<dbReference type="PANTHER" id="PTHR11926:SF913">
    <property type="entry name" value="UDP-GLYCOSYLTRANSFERASE SUPERFAMILY PROTEIN-RELATED"/>
    <property type="match status" value="1"/>
</dbReference>
<evidence type="ECO:0000313" key="5">
    <source>
        <dbReference type="RefSeq" id="XP_010426107.1"/>
    </source>
</evidence>
<keyword evidence="4" id="KW-1185">Reference proteome</keyword>